<name>A0A2M9C4F0_9MICO</name>
<dbReference type="EMBL" id="PGFB01000001">
    <property type="protein sequence ID" value="PJJ65405.1"/>
    <property type="molecule type" value="Genomic_DNA"/>
</dbReference>
<dbReference type="InterPro" id="IPR025560">
    <property type="entry name" value="Imm22"/>
</dbReference>
<dbReference type="RefSeq" id="WP_211294409.1">
    <property type="nucleotide sequence ID" value="NZ_PGFB01000001.1"/>
</dbReference>
<organism evidence="1 2">
    <name type="scientific">Compostimonas suwonensis</name>
    <dbReference type="NCBI Taxonomy" id="1048394"/>
    <lineage>
        <taxon>Bacteria</taxon>
        <taxon>Bacillati</taxon>
        <taxon>Actinomycetota</taxon>
        <taxon>Actinomycetes</taxon>
        <taxon>Micrococcales</taxon>
        <taxon>Microbacteriaceae</taxon>
        <taxon>Compostimonas</taxon>
    </lineage>
</organism>
<reference evidence="1 2" key="1">
    <citation type="submission" date="2017-11" db="EMBL/GenBank/DDBJ databases">
        <title>Genomic Encyclopedia of Archaeal and Bacterial Type Strains, Phase II (KMG-II): From Individual Species to Whole Genera.</title>
        <authorList>
            <person name="Goeker M."/>
        </authorList>
    </citation>
    <scope>NUCLEOTIDE SEQUENCE [LARGE SCALE GENOMIC DNA]</scope>
    <source>
        <strain evidence="1 2">DSM 25625</strain>
    </source>
</reference>
<comment type="caution">
    <text evidence="1">The sequence shown here is derived from an EMBL/GenBank/DDBJ whole genome shotgun (WGS) entry which is preliminary data.</text>
</comment>
<proteinExistence type="predicted"/>
<dbReference type="Proteomes" id="UP000230161">
    <property type="component" value="Unassembled WGS sequence"/>
</dbReference>
<evidence type="ECO:0000313" key="1">
    <source>
        <dbReference type="EMBL" id="PJJ65405.1"/>
    </source>
</evidence>
<evidence type="ECO:0000313" key="2">
    <source>
        <dbReference type="Proteomes" id="UP000230161"/>
    </source>
</evidence>
<sequence>MKHTEEFIRALVDEALNRTPPGGFPELEKRHGLRAGTLFDWVERYGPSLPPRPFSALHFWLGTSTLDEAAFGAYFDHDPAYWSLEVEEIESAPADVTGCGFSVDLGERFLYDDDLLQVMWRSEPVPVRELVDETTLSSDAAARLIVRECAARGILTANAGFVYADPAQEIRDPGRLYNGLQYIGLFENS</sequence>
<dbReference type="Pfam" id="PF14112">
    <property type="entry name" value="DUF4284"/>
    <property type="match status" value="1"/>
</dbReference>
<protein>
    <submittedName>
        <fullName evidence="1">Immunity protein 22 of polymorphic toxin system</fullName>
    </submittedName>
</protein>
<gene>
    <name evidence="1" type="ORF">CLV54_0438</name>
</gene>
<dbReference type="AlphaFoldDB" id="A0A2M9C4F0"/>
<keyword evidence="2" id="KW-1185">Reference proteome</keyword>
<accession>A0A2M9C4F0</accession>